<evidence type="ECO:0000313" key="12">
    <source>
        <dbReference type="EMBL" id="KXN72163.1"/>
    </source>
</evidence>
<dbReference type="OMA" id="GFEPEFY"/>
<evidence type="ECO:0000256" key="7">
    <source>
        <dbReference type="ARBA" id="ARBA00023016"/>
    </source>
</evidence>
<keyword evidence="5 10" id="KW-0812">Transmembrane</keyword>
<reference evidence="12 13" key="1">
    <citation type="journal article" date="2015" name="Genome Biol. Evol.">
        <title>Phylogenomic analyses indicate that early fungi evolved digesting cell walls of algal ancestors of land plants.</title>
        <authorList>
            <person name="Chang Y."/>
            <person name="Wang S."/>
            <person name="Sekimoto S."/>
            <person name="Aerts A.L."/>
            <person name="Choi C."/>
            <person name="Clum A."/>
            <person name="LaButti K.M."/>
            <person name="Lindquist E.A."/>
            <person name="Yee Ngan C."/>
            <person name="Ohm R.A."/>
            <person name="Salamov A.A."/>
            <person name="Grigoriev I.V."/>
            <person name="Spatafora J.W."/>
            <person name="Berbee M.L."/>
        </authorList>
    </citation>
    <scope>NUCLEOTIDE SEQUENCE [LARGE SCALE GENOMIC DNA]</scope>
    <source>
        <strain evidence="12 13">NRRL 28638</strain>
    </source>
</reference>
<dbReference type="InterPro" id="IPR036028">
    <property type="entry name" value="SH3-like_dom_sf"/>
</dbReference>
<keyword evidence="13" id="KW-1185">Reference proteome</keyword>
<dbReference type="Proteomes" id="UP000070444">
    <property type="component" value="Unassembled WGS sequence"/>
</dbReference>
<dbReference type="Pfam" id="PF00018">
    <property type="entry name" value="SH3_1"/>
    <property type="match status" value="1"/>
</dbReference>
<evidence type="ECO:0000256" key="5">
    <source>
        <dbReference type="ARBA" id="ARBA00022692"/>
    </source>
</evidence>
<feature type="transmembrane region" description="Helical" evidence="10">
    <location>
        <begin position="40"/>
        <end position="59"/>
    </location>
</feature>
<feature type="transmembrane region" description="Helical" evidence="10">
    <location>
        <begin position="66"/>
        <end position="86"/>
    </location>
</feature>
<gene>
    <name evidence="12" type="ORF">CONCODRAFT_84260</name>
</gene>
<evidence type="ECO:0000256" key="9">
    <source>
        <dbReference type="PROSITE-ProRule" id="PRU00192"/>
    </source>
</evidence>
<feature type="transmembrane region" description="Helical" evidence="10">
    <location>
        <begin position="106"/>
        <end position="127"/>
    </location>
</feature>
<sequence>MPFQLKNVTQNKLTLFSLGLALVGWLISLGACAAGESITLLWFIIVYQFVLIISILLNICYDTLKFYQIAITGYVSIGFVFCILAIQNVINWKGANNGNTSNSTSAAGTAAAAGFIFLSVVYFYWLLRFGSDSAVNFDNNGNGSGNNGLGQMSANKDLPNFRASVPQMSINSSGSSYPQEYGLKARALYSYEANPEDPNEISFAKGEILEVAENKGKWWQARKTDGSVGIVPSNYLQII</sequence>
<dbReference type="OrthoDB" id="5983572at2759"/>
<dbReference type="InterPro" id="IPR035522">
    <property type="entry name" value="Sho1_SH3"/>
</dbReference>
<comment type="similarity">
    <text evidence="2">Belongs to the SHO1 family.</text>
</comment>
<dbReference type="PANTHER" id="PTHR15735">
    <property type="entry name" value="FCH AND DOUBLE SH3 DOMAINS PROTEIN"/>
    <property type="match status" value="1"/>
</dbReference>
<keyword evidence="8 10" id="KW-0472">Membrane</keyword>
<dbReference type="InterPro" id="IPR001452">
    <property type="entry name" value="SH3_domain"/>
</dbReference>
<evidence type="ECO:0000256" key="3">
    <source>
        <dbReference type="ARBA" id="ARBA00022443"/>
    </source>
</evidence>
<dbReference type="FunFam" id="2.30.30.40:FF:000213">
    <property type="entry name" value="High osmolarity signaling protein SHO1"/>
    <property type="match status" value="1"/>
</dbReference>
<evidence type="ECO:0000256" key="10">
    <source>
        <dbReference type="SAM" id="Phobius"/>
    </source>
</evidence>
<dbReference type="CDD" id="cd11855">
    <property type="entry name" value="SH3_Sho1p"/>
    <property type="match status" value="1"/>
</dbReference>
<dbReference type="SUPFAM" id="SSF50044">
    <property type="entry name" value="SH3-domain"/>
    <property type="match status" value="1"/>
</dbReference>
<organism evidence="12 13">
    <name type="scientific">Conidiobolus coronatus (strain ATCC 28846 / CBS 209.66 / NRRL 28638)</name>
    <name type="common">Delacroixia coronata</name>
    <dbReference type="NCBI Taxonomy" id="796925"/>
    <lineage>
        <taxon>Eukaryota</taxon>
        <taxon>Fungi</taxon>
        <taxon>Fungi incertae sedis</taxon>
        <taxon>Zoopagomycota</taxon>
        <taxon>Entomophthoromycotina</taxon>
        <taxon>Entomophthoromycetes</taxon>
        <taxon>Entomophthorales</taxon>
        <taxon>Ancylistaceae</taxon>
        <taxon>Conidiobolus</taxon>
    </lineage>
</organism>
<dbReference type="GO" id="GO:0030833">
    <property type="term" value="P:regulation of actin filament polymerization"/>
    <property type="evidence" value="ECO:0007669"/>
    <property type="project" value="TreeGrafter"/>
</dbReference>
<dbReference type="Gene3D" id="2.30.30.40">
    <property type="entry name" value="SH3 Domains"/>
    <property type="match status" value="1"/>
</dbReference>
<dbReference type="SMART" id="SM00326">
    <property type="entry name" value="SH3"/>
    <property type="match status" value="1"/>
</dbReference>
<dbReference type="STRING" id="796925.A0A137PAY0"/>
<dbReference type="GO" id="GO:0005886">
    <property type="term" value="C:plasma membrane"/>
    <property type="evidence" value="ECO:0007669"/>
    <property type="project" value="UniProtKB-SubCell"/>
</dbReference>
<dbReference type="PROSITE" id="PS51257">
    <property type="entry name" value="PROKAR_LIPOPROTEIN"/>
    <property type="match status" value="1"/>
</dbReference>
<proteinExistence type="inferred from homology"/>
<keyword evidence="3 9" id="KW-0728">SH3 domain</keyword>
<dbReference type="EMBL" id="KQ964459">
    <property type="protein sequence ID" value="KXN72163.1"/>
    <property type="molecule type" value="Genomic_DNA"/>
</dbReference>
<dbReference type="PANTHER" id="PTHR15735:SF20">
    <property type="entry name" value="HIGH OSMOLARITY SIGNALING PROTEIN SHO1"/>
    <property type="match status" value="1"/>
</dbReference>
<accession>A0A137PAY0</accession>
<dbReference type="GO" id="GO:0007232">
    <property type="term" value="P:osmosensory signaling pathway via Sho1 osmosensor"/>
    <property type="evidence" value="ECO:0007669"/>
    <property type="project" value="UniProtKB-ARBA"/>
</dbReference>
<evidence type="ECO:0000256" key="1">
    <source>
        <dbReference type="ARBA" id="ARBA00004651"/>
    </source>
</evidence>
<keyword evidence="7" id="KW-0346">Stress response</keyword>
<dbReference type="AlphaFoldDB" id="A0A137PAY0"/>
<evidence type="ECO:0000259" key="11">
    <source>
        <dbReference type="PROSITE" id="PS50002"/>
    </source>
</evidence>
<evidence type="ECO:0000256" key="2">
    <source>
        <dbReference type="ARBA" id="ARBA00009739"/>
    </source>
</evidence>
<dbReference type="PROSITE" id="PS50002">
    <property type="entry name" value="SH3"/>
    <property type="match status" value="1"/>
</dbReference>
<keyword evidence="4" id="KW-1003">Cell membrane</keyword>
<name>A0A137PAY0_CONC2</name>
<comment type="subcellular location">
    <subcellularLocation>
        <location evidence="1">Cell membrane</location>
        <topology evidence="1">Multi-pass membrane protein</topology>
    </subcellularLocation>
</comment>
<evidence type="ECO:0000256" key="6">
    <source>
        <dbReference type="ARBA" id="ARBA00022989"/>
    </source>
</evidence>
<evidence type="ECO:0000313" key="13">
    <source>
        <dbReference type="Proteomes" id="UP000070444"/>
    </source>
</evidence>
<evidence type="ECO:0000256" key="8">
    <source>
        <dbReference type="ARBA" id="ARBA00023136"/>
    </source>
</evidence>
<feature type="domain" description="SH3" evidence="11">
    <location>
        <begin position="180"/>
        <end position="239"/>
    </location>
</feature>
<evidence type="ECO:0000256" key="4">
    <source>
        <dbReference type="ARBA" id="ARBA00022475"/>
    </source>
</evidence>
<keyword evidence="6 10" id="KW-1133">Transmembrane helix</keyword>
<dbReference type="PRINTS" id="PR00452">
    <property type="entry name" value="SH3DOMAIN"/>
</dbReference>
<protein>
    <recommendedName>
        <fullName evidence="11">SH3 domain-containing protein</fullName>
    </recommendedName>
</protein>